<proteinExistence type="predicted"/>
<evidence type="ECO:0000313" key="3">
    <source>
        <dbReference type="Proteomes" id="UP000789405"/>
    </source>
</evidence>
<accession>A0A9N9PBN2</accession>
<dbReference type="OrthoDB" id="2367682at2759"/>
<evidence type="ECO:0000313" key="2">
    <source>
        <dbReference type="EMBL" id="CAG8807178.1"/>
    </source>
</evidence>
<name>A0A9N9PBN2_9GLOM</name>
<feature type="compositionally biased region" description="Polar residues" evidence="1">
    <location>
        <begin position="1"/>
        <end position="32"/>
    </location>
</feature>
<gene>
    <name evidence="2" type="ORF">DERYTH_LOCUS24618</name>
</gene>
<keyword evidence="3" id="KW-1185">Reference proteome</keyword>
<protein>
    <submittedName>
        <fullName evidence="2">3664_t:CDS:1</fullName>
    </submittedName>
</protein>
<sequence length="128" mass="15019">MSAQNTSVETDQNPSLEGNNSTDSTNKNQIQDDLSPDDFSDSEESLAMTIEFHLRSLKRTYEEIHIFPDPKYMFDLKTKGLTTPERFVAWWNENHPDFLITVDSIKDWTYREDEDPSRYNLNWGEYGD</sequence>
<organism evidence="2 3">
    <name type="scientific">Dentiscutata erythropus</name>
    <dbReference type="NCBI Taxonomy" id="1348616"/>
    <lineage>
        <taxon>Eukaryota</taxon>
        <taxon>Fungi</taxon>
        <taxon>Fungi incertae sedis</taxon>
        <taxon>Mucoromycota</taxon>
        <taxon>Glomeromycotina</taxon>
        <taxon>Glomeromycetes</taxon>
        <taxon>Diversisporales</taxon>
        <taxon>Gigasporaceae</taxon>
        <taxon>Dentiscutata</taxon>
    </lineage>
</organism>
<evidence type="ECO:0000256" key="1">
    <source>
        <dbReference type="SAM" id="MobiDB-lite"/>
    </source>
</evidence>
<dbReference type="EMBL" id="CAJVPY010042205">
    <property type="protein sequence ID" value="CAG8807178.1"/>
    <property type="molecule type" value="Genomic_DNA"/>
</dbReference>
<feature type="region of interest" description="Disordered" evidence="1">
    <location>
        <begin position="1"/>
        <end position="42"/>
    </location>
</feature>
<dbReference type="AlphaFoldDB" id="A0A9N9PBN2"/>
<reference evidence="2" key="1">
    <citation type="submission" date="2021-06" db="EMBL/GenBank/DDBJ databases">
        <authorList>
            <person name="Kallberg Y."/>
            <person name="Tangrot J."/>
            <person name="Rosling A."/>
        </authorList>
    </citation>
    <scope>NUCLEOTIDE SEQUENCE</scope>
    <source>
        <strain evidence="2">MA453B</strain>
    </source>
</reference>
<dbReference type="Proteomes" id="UP000789405">
    <property type="component" value="Unassembled WGS sequence"/>
</dbReference>
<comment type="caution">
    <text evidence="2">The sequence shown here is derived from an EMBL/GenBank/DDBJ whole genome shotgun (WGS) entry which is preliminary data.</text>
</comment>